<dbReference type="Gene3D" id="1.10.238.10">
    <property type="entry name" value="EF-hand"/>
    <property type="match status" value="2"/>
</dbReference>
<evidence type="ECO:0000256" key="2">
    <source>
        <dbReference type="ARBA" id="ARBA00022737"/>
    </source>
</evidence>
<dbReference type="InterPro" id="IPR018247">
    <property type="entry name" value="EF_Hand_1_Ca_BS"/>
</dbReference>
<comment type="caution">
    <text evidence="5">The sequence shown here is derived from an EMBL/GenBank/DDBJ whole genome shotgun (WGS) entry which is preliminary data.</text>
</comment>
<evidence type="ECO:0000256" key="3">
    <source>
        <dbReference type="ARBA" id="ARBA00022837"/>
    </source>
</evidence>
<evidence type="ECO:0000313" key="6">
    <source>
        <dbReference type="Proteomes" id="UP000594638"/>
    </source>
</evidence>
<dbReference type="PROSITE" id="PS50222">
    <property type="entry name" value="EF_HAND_2"/>
    <property type="match status" value="2"/>
</dbReference>
<dbReference type="PANTHER" id="PTHR10891">
    <property type="entry name" value="EF-HAND CALCIUM-BINDING DOMAIN CONTAINING PROTEIN"/>
    <property type="match status" value="1"/>
</dbReference>
<dbReference type="Gramene" id="OE9A017135T1">
    <property type="protein sequence ID" value="OE9A017135C1"/>
    <property type="gene ID" value="OE9A017135"/>
</dbReference>
<protein>
    <submittedName>
        <fullName evidence="5">Probable calcium-binding CML45</fullName>
    </submittedName>
</protein>
<dbReference type="SUPFAM" id="SSF47473">
    <property type="entry name" value="EF-hand"/>
    <property type="match status" value="1"/>
</dbReference>
<keyword evidence="2" id="KW-0677">Repeat</keyword>
<dbReference type="EMBL" id="CACTIH010001807">
    <property type="protein sequence ID" value="CAA2963071.1"/>
    <property type="molecule type" value="Genomic_DNA"/>
</dbReference>
<dbReference type="Pfam" id="PF13499">
    <property type="entry name" value="EF-hand_7"/>
    <property type="match status" value="1"/>
</dbReference>
<dbReference type="InterPro" id="IPR011992">
    <property type="entry name" value="EF-hand-dom_pair"/>
</dbReference>
<keyword evidence="6" id="KW-1185">Reference proteome</keyword>
<dbReference type="CDD" id="cd00051">
    <property type="entry name" value="EFh"/>
    <property type="match status" value="1"/>
</dbReference>
<feature type="domain" description="EF-hand" evidence="4">
    <location>
        <begin position="69"/>
        <end position="103"/>
    </location>
</feature>
<feature type="domain" description="EF-hand" evidence="4">
    <location>
        <begin position="31"/>
        <end position="66"/>
    </location>
</feature>
<proteinExistence type="predicted"/>
<dbReference type="AlphaFoldDB" id="A0A8S0Q996"/>
<evidence type="ECO:0000256" key="1">
    <source>
        <dbReference type="ARBA" id="ARBA00022723"/>
    </source>
</evidence>
<dbReference type="SMART" id="SM00054">
    <property type="entry name" value="EFh"/>
    <property type="match status" value="2"/>
</dbReference>
<dbReference type="PROSITE" id="PS00018">
    <property type="entry name" value="EF_HAND_1"/>
    <property type="match status" value="1"/>
</dbReference>
<reference evidence="5 6" key="1">
    <citation type="submission" date="2019-12" db="EMBL/GenBank/DDBJ databases">
        <authorList>
            <person name="Alioto T."/>
            <person name="Alioto T."/>
            <person name="Gomez Garrido J."/>
        </authorList>
    </citation>
    <scope>NUCLEOTIDE SEQUENCE [LARGE SCALE GENOMIC DNA]</scope>
</reference>
<name>A0A8S0Q996_OLEEU</name>
<sequence length="103" mass="11790">MVMNRLNIACAEDGDTNIGLDEFSALFDEELSLQEVMETFKVFDVNKDGFIDANELQRVMCSLDLKEGCELEECRRMIRAFDKNGDGLIDFSAFVKFIEEIFS</sequence>
<dbReference type="Proteomes" id="UP000594638">
    <property type="component" value="Unassembled WGS sequence"/>
</dbReference>
<dbReference type="FunFam" id="1.10.238.10:FF:000003">
    <property type="entry name" value="Calmodulin A"/>
    <property type="match status" value="1"/>
</dbReference>
<gene>
    <name evidence="5" type="ORF">OLEA9_A017135</name>
</gene>
<dbReference type="InterPro" id="IPR039647">
    <property type="entry name" value="EF_hand_pair_protein_CML-like"/>
</dbReference>
<dbReference type="GO" id="GO:0005509">
    <property type="term" value="F:calcium ion binding"/>
    <property type="evidence" value="ECO:0007669"/>
    <property type="project" value="InterPro"/>
</dbReference>
<dbReference type="OrthoDB" id="26525at2759"/>
<evidence type="ECO:0000259" key="4">
    <source>
        <dbReference type="PROSITE" id="PS50222"/>
    </source>
</evidence>
<evidence type="ECO:0000313" key="5">
    <source>
        <dbReference type="EMBL" id="CAA2963071.1"/>
    </source>
</evidence>
<keyword evidence="3" id="KW-0106">Calcium</keyword>
<accession>A0A8S0Q996</accession>
<organism evidence="5 6">
    <name type="scientific">Olea europaea subsp. europaea</name>
    <dbReference type="NCBI Taxonomy" id="158383"/>
    <lineage>
        <taxon>Eukaryota</taxon>
        <taxon>Viridiplantae</taxon>
        <taxon>Streptophyta</taxon>
        <taxon>Embryophyta</taxon>
        <taxon>Tracheophyta</taxon>
        <taxon>Spermatophyta</taxon>
        <taxon>Magnoliopsida</taxon>
        <taxon>eudicotyledons</taxon>
        <taxon>Gunneridae</taxon>
        <taxon>Pentapetalae</taxon>
        <taxon>asterids</taxon>
        <taxon>lamiids</taxon>
        <taxon>Lamiales</taxon>
        <taxon>Oleaceae</taxon>
        <taxon>Oleeae</taxon>
        <taxon>Olea</taxon>
    </lineage>
</organism>
<keyword evidence="1" id="KW-0479">Metal-binding</keyword>
<dbReference type="InterPro" id="IPR002048">
    <property type="entry name" value="EF_hand_dom"/>
</dbReference>